<dbReference type="Proteomes" id="UP000612899">
    <property type="component" value="Unassembled WGS sequence"/>
</dbReference>
<protein>
    <recommendedName>
        <fullName evidence="5">LysR substrate-binding domain-containing protein</fullName>
    </recommendedName>
</protein>
<dbReference type="PANTHER" id="PTHR30346">
    <property type="entry name" value="TRANSCRIPTIONAL DUAL REGULATOR HCAR-RELATED"/>
    <property type="match status" value="1"/>
</dbReference>
<evidence type="ECO:0000256" key="3">
    <source>
        <dbReference type="ARBA" id="ARBA00023125"/>
    </source>
</evidence>
<evidence type="ECO:0000259" key="5">
    <source>
        <dbReference type="Pfam" id="PF03466"/>
    </source>
</evidence>
<evidence type="ECO:0000313" key="6">
    <source>
        <dbReference type="EMBL" id="GIH07803.1"/>
    </source>
</evidence>
<evidence type="ECO:0000256" key="4">
    <source>
        <dbReference type="ARBA" id="ARBA00023163"/>
    </source>
</evidence>
<reference evidence="6" key="1">
    <citation type="submission" date="2021-01" db="EMBL/GenBank/DDBJ databases">
        <title>Whole genome shotgun sequence of Rhizocola hellebori NBRC 109834.</title>
        <authorList>
            <person name="Komaki H."/>
            <person name="Tamura T."/>
        </authorList>
    </citation>
    <scope>NUCLEOTIDE SEQUENCE</scope>
    <source>
        <strain evidence="6">NBRC 109834</strain>
    </source>
</reference>
<dbReference type="GO" id="GO:0032993">
    <property type="term" value="C:protein-DNA complex"/>
    <property type="evidence" value="ECO:0007669"/>
    <property type="project" value="TreeGrafter"/>
</dbReference>
<dbReference type="AlphaFoldDB" id="A0A8J3QBH4"/>
<comment type="similarity">
    <text evidence="1">Belongs to the LysR transcriptional regulatory family.</text>
</comment>
<gene>
    <name evidence="6" type="ORF">Rhe02_58700</name>
</gene>
<dbReference type="GO" id="GO:0003677">
    <property type="term" value="F:DNA binding"/>
    <property type="evidence" value="ECO:0007669"/>
    <property type="project" value="UniProtKB-KW"/>
</dbReference>
<name>A0A8J3QBH4_9ACTN</name>
<keyword evidence="4" id="KW-0804">Transcription</keyword>
<feature type="domain" description="LysR substrate-binding" evidence="5">
    <location>
        <begin position="5"/>
        <end position="139"/>
    </location>
</feature>
<evidence type="ECO:0000256" key="1">
    <source>
        <dbReference type="ARBA" id="ARBA00009437"/>
    </source>
</evidence>
<sequence length="144" mass="15690">MVAYDPPGRHFVAREIAAYPQMLVIGVDHLLAARKRLRLADLAGLDLVVPPPNRPHRRSLERALLDAGVPWQPVAESDGWDLLVHFASLGIGATVVNGCVELPPGLTGVPIGDLPRVRYWAAWRKQRQPRALAFLAECAGHGGE</sequence>
<dbReference type="InterPro" id="IPR005119">
    <property type="entry name" value="LysR_subst-bd"/>
</dbReference>
<organism evidence="6 7">
    <name type="scientific">Rhizocola hellebori</name>
    <dbReference type="NCBI Taxonomy" id="1392758"/>
    <lineage>
        <taxon>Bacteria</taxon>
        <taxon>Bacillati</taxon>
        <taxon>Actinomycetota</taxon>
        <taxon>Actinomycetes</taxon>
        <taxon>Micromonosporales</taxon>
        <taxon>Micromonosporaceae</taxon>
        <taxon>Rhizocola</taxon>
    </lineage>
</organism>
<dbReference type="EMBL" id="BONY01000040">
    <property type="protein sequence ID" value="GIH07803.1"/>
    <property type="molecule type" value="Genomic_DNA"/>
</dbReference>
<proteinExistence type="inferred from homology"/>
<dbReference type="PANTHER" id="PTHR30346:SF9">
    <property type="entry name" value="LYSR FAMILY TRANSCRIPTIONAL REGULATOR"/>
    <property type="match status" value="1"/>
</dbReference>
<evidence type="ECO:0000256" key="2">
    <source>
        <dbReference type="ARBA" id="ARBA00023015"/>
    </source>
</evidence>
<dbReference type="CDD" id="cd05466">
    <property type="entry name" value="PBP2_LTTR_substrate"/>
    <property type="match status" value="1"/>
</dbReference>
<keyword evidence="3" id="KW-0238">DNA-binding</keyword>
<dbReference type="SUPFAM" id="SSF53850">
    <property type="entry name" value="Periplasmic binding protein-like II"/>
    <property type="match status" value="1"/>
</dbReference>
<dbReference type="Gene3D" id="3.40.190.290">
    <property type="match status" value="1"/>
</dbReference>
<dbReference type="GO" id="GO:0003700">
    <property type="term" value="F:DNA-binding transcription factor activity"/>
    <property type="evidence" value="ECO:0007669"/>
    <property type="project" value="TreeGrafter"/>
</dbReference>
<comment type="caution">
    <text evidence="6">The sequence shown here is derived from an EMBL/GenBank/DDBJ whole genome shotgun (WGS) entry which is preliminary data.</text>
</comment>
<keyword evidence="2" id="KW-0805">Transcription regulation</keyword>
<evidence type="ECO:0000313" key="7">
    <source>
        <dbReference type="Proteomes" id="UP000612899"/>
    </source>
</evidence>
<keyword evidence="7" id="KW-1185">Reference proteome</keyword>
<dbReference type="Pfam" id="PF03466">
    <property type="entry name" value="LysR_substrate"/>
    <property type="match status" value="1"/>
</dbReference>
<accession>A0A8J3QBH4</accession>